<feature type="domain" description="DUF559" evidence="2">
    <location>
        <begin position="11"/>
        <end position="113"/>
    </location>
</feature>
<reference evidence="3 4" key="1">
    <citation type="journal article" date="2014" name="Antonie Van Leeuwenhoek">
        <title>Hyphomonas beringensis sp. nov. and Hyphomonas chukchiensis sp. nov., isolated from surface seawater of the Bering Sea and Chukchi Sea.</title>
        <authorList>
            <person name="Li C."/>
            <person name="Lai Q."/>
            <person name="Li G."/>
            <person name="Dong C."/>
            <person name="Wang J."/>
            <person name="Liao Y."/>
            <person name="Shao Z."/>
        </authorList>
    </citation>
    <scope>NUCLEOTIDE SEQUENCE [LARGE SCALE GENOMIC DNA]</scope>
    <source>
        <strain evidence="3 4">25B14_1</strain>
    </source>
</reference>
<dbReference type="EMBL" id="AWFF01000065">
    <property type="protein sequence ID" value="KCZ52559.1"/>
    <property type="molecule type" value="Genomic_DNA"/>
</dbReference>
<dbReference type="RefSeq" id="WP_034798287.1">
    <property type="nucleotide sequence ID" value="NZ_AWFF01000065.1"/>
</dbReference>
<keyword evidence="4" id="KW-1185">Reference proteome</keyword>
<dbReference type="Proteomes" id="UP000027037">
    <property type="component" value="Unassembled WGS sequence"/>
</dbReference>
<organism evidence="3 4">
    <name type="scientific">Hyphomonas beringensis</name>
    <dbReference type="NCBI Taxonomy" id="1280946"/>
    <lineage>
        <taxon>Bacteria</taxon>
        <taxon>Pseudomonadati</taxon>
        <taxon>Pseudomonadota</taxon>
        <taxon>Alphaproteobacteria</taxon>
        <taxon>Hyphomonadales</taxon>
        <taxon>Hyphomonadaceae</taxon>
        <taxon>Hyphomonas</taxon>
    </lineage>
</organism>
<dbReference type="PATRIC" id="fig|1280946.3.peg.2967"/>
<name>A0A062U7E0_9PROT</name>
<dbReference type="AlphaFoldDB" id="A0A062U7E0"/>
<dbReference type="eggNOG" id="COG2852">
    <property type="taxonomic scope" value="Bacteria"/>
</dbReference>
<comment type="caution">
    <text evidence="3">The sequence shown here is derived from an EMBL/GenBank/DDBJ whole genome shotgun (WGS) entry which is preliminary data.</text>
</comment>
<proteinExistence type="predicted"/>
<accession>A0A062U7E0</accession>
<protein>
    <recommendedName>
        <fullName evidence="2">DUF559 domain-containing protein</fullName>
    </recommendedName>
</protein>
<feature type="region of interest" description="Disordered" evidence="1">
    <location>
        <begin position="1"/>
        <end position="24"/>
    </location>
</feature>
<gene>
    <name evidence="3" type="ORF">HY29_04585</name>
</gene>
<feature type="compositionally biased region" description="Basic and acidic residues" evidence="1">
    <location>
        <begin position="7"/>
        <end position="24"/>
    </location>
</feature>
<evidence type="ECO:0000313" key="3">
    <source>
        <dbReference type="EMBL" id="KCZ52559.1"/>
    </source>
</evidence>
<dbReference type="PANTHER" id="PTHR38590">
    <property type="entry name" value="BLL0828 PROTEIN"/>
    <property type="match status" value="1"/>
</dbReference>
<dbReference type="PANTHER" id="PTHR38590:SF1">
    <property type="entry name" value="BLL0828 PROTEIN"/>
    <property type="match status" value="1"/>
</dbReference>
<dbReference type="SUPFAM" id="SSF52980">
    <property type="entry name" value="Restriction endonuclease-like"/>
    <property type="match status" value="1"/>
</dbReference>
<dbReference type="InterPro" id="IPR007569">
    <property type="entry name" value="DUF559"/>
</dbReference>
<sequence length="121" mass="14055">MPGSFSRKPEQTRRARELRQSASRTERRLWPLLSRGQMGASFRRQHPVGPYFLDYYCPSLKLAVEVDGDWHDEAADARRDAFLASKHITVLRIPVSHIDDSLAAVADRIRREVELRLRQKD</sequence>
<evidence type="ECO:0000259" key="2">
    <source>
        <dbReference type="Pfam" id="PF04480"/>
    </source>
</evidence>
<evidence type="ECO:0000256" key="1">
    <source>
        <dbReference type="SAM" id="MobiDB-lite"/>
    </source>
</evidence>
<evidence type="ECO:0000313" key="4">
    <source>
        <dbReference type="Proteomes" id="UP000027037"/>
    </source>
</evidence>
<dbReference type="InterPro" id="IPR047216">
    <property type="entry name" value="Endonuclease_DUF559_bact"/>
</dbReference>
<dbReference type="Pfam" id="PF04480">
    <property type="entry name" value="DUF559"/>
    <property type="match status" value="1"/>
</dbReference>
<dbReference type="OrthoDB" id="9798754at2"/>
<dbReference type="InterPro" id="IPR011335">
    <property type="entry name" value="Restrct_endonuc-II-like"/>
</dbReference>
<dbReference type="STRING" id="1280946.HY29_04585"/>
<dbReference type="Gene3D" id="3.40.960.10">
    <property type="entry name" value="VSR Endonuclease"/>
    <property type="match status" value="1"/>
</dbReference>